<dbReference type="GO" id="GO:0061630">
    <property type="term" value="F:ubiquitin protein ligase activity"/>
    <property type="evidence" value="ECO:0007669"/>
    <property type="project" value="TreeGrafter"/>
</dbReference>
<dbReference type="InterPro" id="IPR001258">
    <property type="entry name" value="NHL_repeat"/>
</dbReference>
<dbReference type="Pfam" id="PF00643">
    <property type="entry name" value="zf-B_box"/>
    <property type="match status" value="1"/>
</dbReference>
<keyword evidence="2" id="KW-0863">Zinc-finger</keyword>
<evidence type="ECO:0000256" key="4">
    <source>
        <dbReference type="SAM" id="Coils"/>
    </source>
</evidence>
<dbReference type="PROSITE" id="PS51125">
    <property type="entry name" value="NHL"/>
    <property type="match status" value="1"/>
</dbReference>
<keyword evidence="2" id="KW-0479">Metal-binding</keyword>
<evidence type="ECO:0000256" key="2">
    <source>
        <dbReference type="PROSITE-ProRule" id="PRU00024"/>
    </source>
</evidence>
<dbReference type="Proteomes" id="UP000005408">
    <property type="component" value="Unassembled WGS sequence"/>
</dbReference>
<protein>
    <recommendedName>
        <fullName evidence="5">B box-type domain-containing protein</fullName>
    </recommendedName>
</protein>
<keyword evidence="2" id="KW-0862">Zinc</keyword>
<sequence>HATNNSEQFCEDCDVPVCSACMASKHKGHKVMRILNKGGVKRENLKRDLEELERSIYPNHLENELTKKSEITQVTKHYEEMSMALENQEEKWRREIDNIVQKLKADMDEMKKSHLDVLLQQEDKIASRILEIKNCIANLRKLLDKGNFSRVTSYRSRNAEFRKLPSIVSKVPLPSFKAPAINTEQIRQQFGFFLPFSELKEQAEWLTKATINTEYGRVRSVTCLSNEKFWVCGSDKIMKLYNLHGELLEKCCTKSGNEPWDIAVTSEGYLVYTDVFEGSVNIMRTGQTPEVIRPRDWVIFNIARTYSGDLLVTMDSEDNKRSKVVRYSGTIEKQNIQFDDNGRPLYTTSEVKYISENRNRDICVSDCKAHAVVVVNQAGKLRFTYAGPPNTSKGSFNPRGITTDSKSRILIANRNNHRIHILDQDGQFVRYISGHDLHRPECLCVDSRDNIFVGEFGGMVKKIQCFV</sequence>
<organism evidence="6 7">
    <name type="scientific">Magallana gigas</name>
    <name type="common">Pacific oyster</name>
    <name type="synonym">Crassostrea gigas</name>
    <dbReference type="NCBI Taxonomy" id="29159"/>
    <lineage>
        <taxon>Eukaryota</taxon>
        <taxon>Metazoa</taxon>
        <taxon>Spiralia</taxon>
        <taxon>Lophotrochozoa</taxon>
        <taxon>Mollusca</taxon>
        <taxon>Bivalvia</taxon>
        <taxon>Autobranchia</taxon>
        <taxon>Pteriomorphia</taxon>
        <taxon>Ostreida</taxon>
        <taxon>Ostreoidea</taxon>
        <taxon>Ostreidae</taxon>
        <taxon>Magallana</taxon>
    </lineage>
</organism>
<evidence type="ECO:0000256" key="3">
    <source>
        <dbReference type="PROSITE-ProRule" id="PRU00504"/>
    </source>
</evidence>
<name>A0A8W8JQV8_MAGGI</name>
<reference evidence="6" key="1">
    <citation type="submission" date="2022-08" db="UniProtKB">
        <authorList>
            <consortium name="EnsemblMetazoa"/>
        </authorList>
    </citation>
    <scope>IDENTIFICATION</scope>
    <source>
        <strain evidence="6">05x7-T-G4-1.051#20</strain>
    </source>
</reference>
<dbReference type="Gene3D" id="2.120.10.30">
    <property type="entry name" value="TolB, C-terminal domain"/>
    <property type="match status" value="1"/>
</dbReference>
<feature type="domain" description="B box-type" evidence="5">
    <location>
        <begin position="1"/>
        <end position="34"/>
    </location>
</feature>
<dbReference type="PROSITE" id="PS50119">
    <property type="entry name" value="ZF_BBOX"/>
    <property type="match status" value="1"/>
</dbReference>
<dbReference type="SUPFAM" id="SSF57845">
    <property type="entry name" value="B-box zinc-binding domain"/>
    <property type="match status" value="1"/>
</dbReference>
<dbReference type="InterPro" id="IPR050952">
    <property type="entry name" value="TRIM-NHL_E3_ligases"/>
</dbReference>
<dbReference type="CDD" id="cd19756">
    <property type="entry name" value="Bbox2"/>
    <property type="match status" value="1"/>
</dbReference>
<evidence type="ECO:0000259" key="5">
    <source>
        <dbReference type="PROSITE" id="PS50119"/>
    </source>
</evidence>
<dbReference type="PANTHER" id="PTHR24104">
    <property type="entry name" value="E3 UBIQUITIN-PROTEIN LIGASE NHLRC1-RELATED"/>
    <property type="match status" value="1"/>
</dbReference>
<keyword evidence="1" id="KW-0677">Repeat</keyword>
<accession>A0A8W8JQV8</accession>
<evidence type="ECO:0000313" key="7">
    <source>
        <dbReference type="Proteomes" id="UP000005408"/>
    </source>
</evidence>
<dbReference type="GO" id="GO:0000209">
    <property type="term" value="P:protein polyubiquitination"/>
    <property type="evidence" value="ECO:0007669"/>
    <property type="project" value="TreeGrafter"/>
</dbReference>
<dbReference type="InterPro" id="IPR011042">
    <property type="entry name" value="6-blade_b-propeller_TolB-like"/>
</dbReference>
<dbReference type="EnsemblMetazoa" id="G19862.1">
    <property type="protein sequence ID" value="G19862.1:cds"/>
    <property type="gene ID" value="G19862"/>
</dbReference>
<evidence type="ECO:0000256" key="1">
    <source>
        <dbReference type="ARBA" id="ARBA00022737"/>
    </source>
</evidence>
<dbReference type="SUPFAM" id="SSF101898">
    <property type="entry name" value="NHL repeat"/>
    <property type="match status" value="1"/>
</dbReference>
<dbReference type="GO" id="GO:0043161">
    <property type="term" value="P:proteasome-mediated ubiquitin-dependent protein catabolic process"/>
    <property type="evidence" value="ECO:0007669"/>
    <property type="project" value="TreeGrafter"/>
</dbReference>
<proteinExistence type="predicted"/>
<keyword evidence="7" id="KW-1185">Reference proteome</keyword>
<dbReference type="InterPro" id="IPR000315">
    <property type="entry name" value="Znf_B-box"/>
</dbReference>
<dbReference type="PANTHER" id="PTHR24104:SF47">
    <property type="entry name" value="E3 UBIQUITIN-PROTEIN LIGASE NHLRC1"/>
    <property type="match status" value="1"/>
</dbReference>
<feature type="coiled-coil region" evidence="4">
    <location>
        <begin position="35"/>
        <end position="113"/>
    </location>
</feature>
<keyword evidence="4" id="KW-0175">Coiled coil</keyword>
<evidence type="ECO:0000313" key="6">
    <source>
        <dbReference type="EnsemblMetazoa" id="G19862.1:cds"/>
    </source>
</evidence>
<dbReference type="AlphaFoldDB" id="A0A8W8JQV8"/>
<feature type="repeat" description="NHL" evidence="3">
    <location>
        <begin position="397"/>
        <end position="425"/>
    </location>
</feature>
<dbReference type="Gene3D" id="3.30.160.60">
    <property type="entry name" value="Classic Zinc Finger"/>
    <property type="match status" value="1"/>
</dbReference>
<dbReference type="GO" id="GO:0008270">
    <property type="term" value="F:zinc ion binding"/>
    <property type="evidence" value="ECO:0007669"/>
    <property type="project" value="UniProtKB-KW"/>
</dbReference>